<feature type="region of interest" description="Disordered" evidence="1">
    <location>
        <begin position="307"/>
        <end position="331"/>
    </location>
</feature>
<reference evidence="3" key="3">
    <citation type="submission" date="2025-08" db="UniProtKB">
        <authorList>
            <consortium name="RefSeq"/>
        </authorList>
    </citation>
    <scope>IDENTIFICATION</scope>
    <source>
        <strain evidence="3">NI907</strain>
    </source>
</reference>
<name>A0A6P8BEX5_PYRGI</name>
<dbReference type="Proteomes" id="UP000515153">
    <property type="component" value="Unplaced"/>
</dbReference>
<keyword evidence="2" id="KW-1185">Reference proteome</keyword>
<evidence type="ECO:0000256" key="1">
    <source>
        <dbReference type="SAM" id="MobiDB-lite"/>
    </source>
</evidence>
<feature type="compositionally biased region" description="Basic and acidic residues" evidence="1">
    <location>
        <begin position="247"/>
        <end position="257"/>
    </location>
</feature>
<gene>
    <name evidence="3" type="ORF">PgNI_02812</name>
</gene>
<dbReference type="RefSeq" id="XP_030985609.1">
    <property type="nucleotide sequence ID" value="XM_031122869.1"/>
</dbReference>
<dbReference type="AlphaFoldDB" id="A0A6P8BEX5"/>
<proteinExistence type="predicted"/>
<feature type="region of interest" description="Disordered" evidence="1">
    <location>
        <begin position="247"/>
        <end position="275"/>
    </location>
</feature>
<dbReference type="GeneID" id="41957780"/>
<reference evidence="3" key="2">
    <citation type="submission" date="2019-10" db="EMBL/GenBank/DDBJ databases">
        <authorList>
            <consortium name="NCBI Genome Project"/>
        </authorList>
    </citation>
    <scope>NUCLEOTIDE SEQUENCE</scope>
    <source>
        <strain evidence="3">NI907</strain>
    </source>
</reference>
<sequence>MPLPRDPNTRPFSFLSNAWGKLFKESIPKPSVQPIQNWPFMEGPQFHPQPAPGLVQPHGYDQQHRVTPQPHSVHPTPHHPTINHNQHRAGHLRPSFEPWQAPAAPPPPSSVSSDATPRPTTPPLSNRTTPSLVLTGEEYAQRKMIELIEAGNAPTTEQQFYDQVQRYKDDFERLKKEERRRTGVFEQLRQLAEHQQEVRTAKENWSNCPTAAPSRNDGSQLQDRRAARVWEYLVDKEFQEMMKEDDAAQAQIKDRQQQEAAPATTLPVPPNTPFRDSDCRIPIFFDGGLTRTTFDIPTTLCPSCNPPTAEALNNPTPTPLPNSQRHPDSGALTLYCPDSEAPRTALAIYLATLRNERDPLAGQPITSTNWHLVLAYLVYIAAQNPSATPTQTQQATRFTHSWADSLLPTDTTAMANLGPAVLAAMLYATAQSKMALHWATVARAALLNCRADADASLVDTTPSPRPLWLHLPADDMLREAVRELCRVLRTPRQECMGLTCAEVLETRRVLRRRSREGSETARQQREALRSQLVDVGLWPRRGEAGYHRLAGVIVKSSVVEVRQRVQTAVRGVEPGRRRDLEMLGVRVDRIVDSVHVPSLDEVLQTVADARTRMSVHF</sequence>
<organism evidence="2 3">
    <name type="scientific">Pyricularia grisea</name>
    <name type="common">Crabgrass-specific blast fungus</name>
    <name type="synonym">Magnaporthe grisea</name>
    <dbReference type="NCBI Taxonomy" id="148305"/>
    <lineage>
        <taxon>Eukaryota</taxon>
        <taxon>Fungi</taxon>
        <taxon>Dikarya</taxon>
        <taxon>Ascomycota</taxon>
        <taxon>Pezizomycotina</taxon>
        <taxon>Sordariomycetes</taxon>
        <taxon>Sordariomycetidae</taxon>
        <taxon>Magnaporthales</taxon>
        <taxon>Pyriculariaceae</taxon>
        <taxon>Pyricularia</taxon>
    </lineage>
</organism>
<protein>
    <submittedName>
        <fullName evidence="3">Uncharacterized protein</fullName>
    </submittedName>
</protein>
<dbReference type="KEGG" id="pgri:PgNI_02812"/>
<accession>A0A6P8BEX5</accession>
<feature type="region of interest" description="Disordered" evidence="1">
    <location>
        <begin position="198"/>
        <end position="222"/>
    </location>
</feature>
<feature type="compositionally biased region" description="Polar residues" evidence="1">
    <location>
        <begin position="123"/>
        <end position="132"/>
    </location>
</feature>
<evidence type="ECO:0000313" key="3">
    <source>
        <dbReference type="RefSeq" id="XP_030985609.1"/>
    </source>
</evidence>
<evidence type="ECO:0000313" key="2">
    <source>
        <dbReference type="Proteomes" id="UP000515153"/>
    </source>
</evidence>
<feature type="region of interest" description="Disordered" evidence="1">
    <location>
        <begin position="34"/>
        <end position="132"/>
    </location>
</feature>
<reference evidence="3" key="1">
    <citation type="journal article" date="2019" name="Mol. Biol. Evol.">
        <title>Blast fungal genomes show frequent chromosomal changes, gene gains and losses, and effector gene turnover.</title>
        <authorList>
            <person name="Gomez Luciano L.B."/>
            <person name="Jason Tsai I."/>
            <person name="Chuma I."/>
            <person name="Tosa Y."/>
            <person name="Chen Y.H."/>
            <person name="Li J.Y."/>
            <person name="Li M.Y."/>
            <person name="Jade Lu M.Y."/>
            <person name="Nakayashiki H."/>
            <person name="Li W.H."/>
        </authorList>
    </citation>
    <scope>NUCLEOTIDE SEQUENCE</scope>
    <source>
        <strain evidence="3">NI907</strain>
    </source>
</reference>